<evidence type="ECO:0000256" key="13">
    <source>
        <dbReference type="ARBA" id="ARBA00023136"/>
    </source>
</evidence>
<name>C2XPJ5_BACMY</name>
<dbReference type="Proteomes" id="UP000001753">
    <property type="component" value="Chromosome"/>
</dbReference>
<keyword evidence="9" id="KW-0732">Signal</keyword>
<dbReference type="Gene3D" id="1.10.287.90">
    <property type="match status" value="1"/>
</dbReference>
<dbReference type="AlphaFoldDB" id="C2XPJ5"/>
<dbReference type="PROSITE" id="PS50999">
    <property type="entry name" value="COX2_TM"/>
    <property type="match status" value="1"/>
</dbReference>
<dbReference type="GO" id="GO:0004129">
    <property type="term" value="F:cytochrome-c oxidase activity"/>
    <property type="evidence" value="ECO:0007669"/>
    <property type="project" value="UniProtKB-UniRule"/>
</dbReference>
<comment type="function">
    <text evidence="14 15">Catalyzes quinol oxidation with the concomitant reduction of oxygen to water. Subunit II transfers the electrons from a quinol to the binuclear center of the catalytic subunit I.</text>
</comment>
<comment type="similarity">
    <text evidence="3 15">Belongs to the cytochrome c oxidase subunit 2 family.</text>
</comment>
<proteinExistence type="inferred from homology"/>
<dbReference type="EC" id="1.10.3.-" evidence="15"/>
<dbReference type="GO" id="GO:0005886">
    <property type="term" value="C:plasma membrane"/>
    <property type="evidence" value="ECO:0007669"/>
    <property type="project" value="UniProtKB-SubCell"/>
</dbReference>
<dbReference type="SUPFAM" id="SSF81464">
    <property type="entry name" value="Cytochrome c oxidase subunit II-like, transmembrane region"/>
    <property type="match status" value="1"/>
</dbReference>
<keyword evidence="10 15" id="KW-0249">Electron transport</keyword>
<evidence type="ECO:0000256" key="4">
    <source>
        <dbReference type="ARBA" id="ARBA00016131"/>
    </source>
</evidence>
<dbReference type="PIRSF" id="PIRSF000292">
    <property type="entry name" value="Ubi_od_II"/>
    <property type="match status" value="1"/>
</dbReference>
<dbReference type="PANTHER" id="PTHR22888:SF18">
    <property type="entry name" value="CYTOCHROME BO(3) UBIQUINOL OXIDASE SUBUNIT 2"/>
    <property type="match status" value="1"/>
</dbReference>
<evidence type="ECO:0000256" key="2">
    <source>
        <dbReference type="ARBA" id="ARBA00004651"/>
    </source>
</evidence>
<dbReference type="InterPro" id="IPR008972">
    <property type="entry name" value="Cupredoxin"/>
</dbReference>
<dbReference type="InterPro" id="IPR002429">
    <property type="entry name" value="CcO_II-like_C"/>
</dbReference>
<feature type="domain" description="Cytochrome oxidase subunit II copper A binding" evidence="17">
    <location>
        <begin position="157"/>
        <end position="269"/>
    </location>
</feature>
<evidence type="ECO:0000256" key="12">
    <source>
        <dbReference type="ARBA" id="ARBA00023002"/>
    </source>
</evidence>
<evidence type="ECO:0000256" key="7">
    <source>
        <dbReference type="ARBA" id="ARBA00022660"/>
    </source>
</evidence>
<keyword evidence="7 15" id="KW-0679">Respiratory chain</keyword>
<feature type="transmembrane region" description="Helical" evidence="16">
    <location>
        <begin position="6"/>
        <end position="24"/>
    </location>
</feature>
<keyword evidence="8 16" id="KW-0812">Transmembrane</keyword>
<keyword evidence="5 15" id="KW-0813">Transport</keyword>
<accession>C2XPJ5</accession>
<evidence type="ECO:0000256" key="15">
    <source>
        <dbReference type="PIRNR" id="PIRNR000292"/>
    </source>
</evidence>
<comment type="catalytic activity">
    <reaction evidence="1 15">
        <text>2 a quinol + O2 = 2 a quinone + 2 H2O</text>
        <dbReference type="Rhea" id="RHEA:55376"/>
        <dbReference type="ChEBI" id="CHEBI:15377"/>
        <dbReference type="ChEBI" id="CHEBI:15379"/>
        <dbReference type="ChEBI" id="CHEBI:24646"/>
        <dbReference type="ChEBI" id="CHEBI:132124"/>
    </reaction>
</comment>
<dbReference type="FunFam" id="2.60.40.420:FF:000014">
    <property type="entry name" value="Quinol oxidase subunit 2"/>
    <property type="match status" value="1"/>
</dbReference>
<evidence type="ECO:0000256" key="1">
    <source>
        <dbReference type="ARBA" id="ARBA00000725"/>
    </source>
</evidence>
<dbReference type="HOGENOM" id="CLU_036876_6_0_9"/>
<evidence type="ECO:0000256" key="6">
    <source>
        <dbReference type="ARBA" id="ARBA00022475"/>
    </source>
</evidence>
<dbReference type="PROSITE" id="PS50857">
    <property type="entry name" value="COX2_CUA"/>
    <property type="match status" value="1"/>
</dbReference>
<dbReference type="GO" id="GO:0009486">
    <property type="term" value="F:cytochrome bo3 ubiquinol oxidase activity"/>
    <property type="evidence" value="ECO:0007669"/>
    <property type="project" value="InterPro"/>
</dbReference>
<evidence type="ECO:0000256" key="16">
    <source>
        <dbReference type="SAM" id="Phobius"/>
    </source>
</evidence>
<dbReference type="GO" id="GO:0042773">
    <property type="term" value="P:ATP synthesis coupled electron transport"/>
    <property type="evidence" value="ECO:0007669"/>
    <property type="project" value="TreeGrafter"/>
</dbReference>
<dbReference type="Pfam" id="PF02790">
    <property type="entry name" value="COX2_TM"/>
    <property type="match status" value="1"/>
</dbReference>
<dbReference type="PANTHER" id="PTHR22888">
    <property type="entry name" value="CYTOCHROME C OXIDASE, SUBUNIT II"/>
    <property type="match status" value="1"/>
</dbReference>
<evidence type="ECO:0000256" key="3">
    <source>
        <dbReference type="ARBA" id="ARBA00007866"/>
    </source>
</evidence>
<dbReference type="Gene3D" id="2.60.40.420">
    <property type="entry name" value="Cupredoxins - blue copper proteins"/>
    <property type="match status" value="1"/>
</dbReference>
<feature type="transmembrane region" description="Helical" evidence="16">
    <location>
        <begin position="36"/>
        <end position="55"/>
    </location>
</feature>
<keyword evidence="11 16" id="KW-1133">Transmembrane helix</keyword>
<dbReference type="PRINTS" id="PR01166">
    <property type="entry name" value="CYCOXIDASEII"/>
</dbReference>
<dbReference type="FunFam" id="1.10.287.90:FF:000005">
    <property type="entry name" value="Quinol oxidase subunit 2"/>
    <property type="match status" value="1"/>
</dbReference>
<evidence type="ECO:0000256" key="8">
    <source>
        <dbReference type="ARBA" id="ARBA00022692"/>
    </source>
</evidence>
<reference evidence="19" key="1">
    <citation type="journal article" date="2012" name="Genome Res.">
        <title>Genomic characterization of the Bacillus cereus sensu lato species: Backdrop to the evolution of Bacillus anthracis.</title>
        <authorList>
            <person name="Zwick M.E."/>
            <person name="Joseph S.J."/>
            <person name="Didelot X."/>
            <person name="Chen P.E."/>
            <person name="Bishop-Lilly K.A."/>
            <person name="Stewart A.C."/>
            <person name="Willner K."/>
            <person name="Nolan N."/>
            <person name="Lentz S."/>
            <person name="Thomason M.K."/>
            <person name="Sozhamannan S."/>
            <person name="Mateczun A.J."/>
            <person name="Du L."/>
            <person name="Read T.D."/>
        </authorList>
    </citation>
    <scope>NUCLEOTIDE SEQUENCE [LARGE SCALE GENOMIC DNA]</scope>
    <source>
        <strain evidence="19">AH603</strain>
    </source>
</reference>
<dbReference type="GO" id="GO:0005507">
    <property type="term" value="F:copper ion binding"/>
    <property type="evidence" value="ECO:0007669"/>
    <property type="project" value="InterPro"/>
</dbReference>
<evidence type="ECO:0000256" key="5">
    <source>
        <dbReference type="ARBA" id="ARBA00022448"/>
    </source>
</evidence>
<evidence type="ECO:0000256" key="9">
    <source>
        <dbReference type="ARBA" id="ARBA00022729"/>
    </source>
</evidence>
<feature type="domain" description="Cytochrome oxidase subunit II transmembrane region profile" evidence="18">
    <location>
        <begin position="53"/>
        <end position="151"/>
    </location>
</feature>
<evidence type="ECO:0000256" key="11">
    <source>
        <dbReference type="ARBA" id="ARBA00022989"/>
    </source>
</evidence>
<evidence type="ECO:0000259" key="17">
    <source>
        <dbReference type="PROSITE" id="PS50857"/>
    </source>
</evidence>
<dbReference type="EMBL" id="ACMP01000026">
    <property type="protein sequence ID" value="EEL72417.1"/>
    <property type="molecule type" value="Genomic_DNA"/>
</dbReference>
<dbReference type="InterPro" id="IPR011759">
    <property type="entry name" value="Cyt_c_oxidase_su2_TM_dom"/>
</dbReference>
<gene>
    <name evidence="19" type="ORF">bcere0026_5970</name>
</gene>
<evidence type="ECO:0000256" key="10">
    <source>
        <dbReference type="ARBA" id="ARBA00022982"/>
    </source>
</evidence>
<comment type="subcellular location">
    <subcellularLocation>
        <location evidence="2">Cell membrane</location>
        <topology evidence="2">Multi-pass membrane protein</topology>
    </subcellularLocation>
</comment>
<organism evidence="19">
    <name type="scientific">Bacillus mycoides</name>
    <dbReference type="NCBI Taxonomy" id="1405"/>
    <lineage>
        <taxon>Bacteria</taxon>
        <taxon>Bacillati</taxon>
        <taxon>Bacillota</taxon>
        <taxon>Bacilli</taxon>
        <taxon>Bacillales</taxon>
        <taxon>Bacillaceae</taxon>
        <taxon>Bacillus</taxon>
        <taxon>Bacillus cereus group</taxon>
    </lineage>
</organism>
<dbReference type="NCBIfam" id="TIGR01432">
    <property type="entry name" value="QOXA"/>
    <property type="match status" value="1"/>
</dbReference>
<keyword evidence="13 15" id="KW-0472">Membrane</keyword>
<evidence type="ECO:0000256" key="14">
    <source>
        <dbReference type="ARBA" id="ARBA00024727"/>
    </source>
</evidence>
<dbReference type="InterPro" id="IPR036257">
    <property type="entry name" value="Cyt_c_oxidase_su2_TM_sf"/>
</dbReference>
<sequence>MTKTIAFYKLIGLYCFIGIVSIQGERRFSIVQLKKTFWKLASLLPLSLLLFLGGCDKKLAVLNPQGPVAKAQYDLIVWSFLLMSLIIAIVFILFTVILIRYREKPENMDYEPPDQHGNTLLEIIWTIIPVIIVIALSIPTVKATYASEEVPQESKHIKPVEIYVTSANWKWLFSYPEEKIETVNYLNIPAGVPIQFKLTSVGPMNAFWVPELGGMKYTMDGMIMDLYLQADKPGSYLGRSSNFSGEGFTHMEFEVEAKTKEKYDKWVKEVQETAPKLTENKYNEIVKPGVVGRMTFSSHHLSYVDPKSLEYCDYNYYKNKK</sequence>
<dbReference type="SUPFAM" id="SSF49503">
    <property type="entry name" value="Cupredoxins"/>
    <property type="match status" value="1"/>
</dbReference>
<evidence type="ECO:0000313" key="19">
    <source>
        <dbReference type="EMBL" id="EEL72417.1"/>
    </source>
</evidence>
<dbReference type="InterPro" id="IPR045187">
    <property type="entry name" value="CcO_II"/>
</dbReference>
<dbReference type="InterPro" id="IPR034227">
    <property type="entry name" value="CuRO_UO_II"/>
</dbReference>
<keyword evidence="12 15" id="KW-0560">Oxidoreductase</keyword>
<feature type="transmembrane region" description="Helical" evidence="16">
    <location>
        <begin position="120"/>
        <end position="138"/>
    </location>
</feature>
<dbReference type="InterPro" id="IPR006332">
    <property type="entry name" value="QoxA"/>
</dbReference>
<keyword evidence="6 15" id="KW-1003">Cell membrane</keyword>
<dbReference type="InterPro" id="IPR006333">
    <property type="entry name" value="Cyt_o_ubiquinol_oxidase_su2"/>
</dbReference>
<dbReference type="GO" id="GO:0016682">
    <property type="term" value="F:oxidoreductase activity, acting on diphenols and related substances as donors, oxygen as acceptor"/>
    <property type="evidence" value="ECO:0007669"/>
    <property type="project" value="InterPro"/>
</dbReference>
<protein>
    <recommendedName>
        <fullName evidence="4 15">Quinol oxidase subunit 2</fullName>
        <ecNumber evidence="15">1.10.3.-</ecNumber>
    </recommendedName>
</protein>
<comment type="caution">
    <text evidence="19">The sequence shown here is derived from an EMBL/GenBank/DDBJ whole genome shotgun (WGS) entry which is preliminary data.</text>
</comment>
<evidence type="ECO:0000259" key="18">
    <source>
        <dbReference type="PROSITE" id="PS50999"/>
    </source>
</evidence>
<feature type="transmembrane region" description="Helical" evidence="16">
    <location>
        <begin position="75"/>
        <end position="99"/>
    </location>
</feature>
<dbReference type="CDD" id="cd04212">
    <property type="entry name" value="CuRO_UO_II"/>
    <property type="match status" value="1"/>
</dbReference>